<evidence type="ECO:0000313" key="2">
    <source>
        <dbReference type="EMBL" id="TRW48886.1"/>
    </source>
</evidence>
<dbReference type="GO" id="GO:0016810">
    <property type="term" value="F:hydrolase activity, acting on carbon-nitrogen (but not peptide) bonds"/>
    <property type="evidence" value="ECO:0007669"/>
    <property type="project" value="InterPro"/>
</dbReference>
<dbReference type="EMBL" id="VJWL01000002">
    <property type="protein sequence ID" value="TRW48886.1"/>
    <property type="molecule type" value="Genomic_DNA"/>
</dbReference>
<comment type="caution">
    <text evidence="2">The sequence shown here is derived from an EMBL/GenBank/DDBJ whole genome shotgun (WGS) entry which is preliminary data.</text>
</comment>
<gene>
    <name evidence="2" type="ORF">FM042_07845</name>
</gene>
<evidence type="ECO:0000313" key="3">
    <source>
        <dbReference type="Proteomes" id="UP000320359"/>
    </source>
</evidence>
<dbReference type="Proteomes" id="UP000320359">
    <property type="component" value="Unassembled WGS sequence"/>
</dbReference>
<sequence>MKTLMLLFVALGFCVSASVSAGQSTIRMVNGMWYQEGAFVSQIWYSIEGVLTTTTPDVIDDELDLRGGFVIPPLVEGHNHNLQNPWLANNFAPNYERAGILYGLMLCGSHHNAAETRTILDQTSLDIQLAGACISSSDGHPLRMALQSFADEGVTAADIHDRDYIVIDSIADIDEKWPLINASSSEFIKIILVHSDREERRGNPSFHGINGLQAELVQPLTAELQRRGLRVVAHVESNADFTTAVNAGVDIIAHLPGYRWERGYDPEGYRLSDAIIEQAAAQGTAVITTVSVSEMVYPDNPEQLAQVQALQINNLSRLHAAGVAIIPGTDRFDVNVVHELKYLQNFGIFTPEQLLDSAVKIGPQRLFTDRKIGEFKEGYESNFVVLQENPLQNIAHLESVALVVKHGEVVFKAHQK</sequence>
<keyword evidence="3" id="KW-1185">Reference proteome</keyword>
<dbReference type="Gene3D" id="3.20.20.140">
    <property type="entry name" value="Metal-dependent hydrolases"/>
    <property type="match status" value="1"/>
</dbReference>
<dbReference type="PANTHER" id="PTHR43135:SF3">
    <property type="entry name" value="ALPHA-D-RIBOSE 1-METHYLPHOSPHONATE 5-TRIPHOSPHATE DIPHOSPHATASE"/>
    <property type="match status" value="1"/>
</dbReference>
<dbReference type="OrthoDB" id="9765769at2"/>
<dbReference type="InterPro" id="IPR011059">
    <property type="entry name" value="Metal-dep_hydrolase_composite"/>
</dbReference>
<name>A0A552X1Q9_9GAMM</name>
<feature type="signal peptide" evidence="1">
    <location>
        <begin position="1"/>
        <end position="21"/>
    </location>
</feature>
<dbReference type="InterPro" id="IPR051781">
    <property type="entry name" value="Metallo-dep_Hydrolase"/>
</dbReference>
<dbReference type="RefSeq" id="WP_143235872.1">
    <property type="nucleotide sequence ID" value="NZ_VJWL01000002.1"/>
</dbReference>
<protein>
    <recommendedName>
        <fullName evidence="4">Amidohydrolase-related domain-containing protein</fullName>
    </recommendedName>
</protein>
<evidence type="ECO:0000256" key="1">
    <source>
        <dbReference type="SAM" id="SignalP"/>
    </source>
</evidence>
<proteinExistence type="predicted"/>
<dbReference type="AlphaFoldDB" id="A0A552X1Q9"/>
<reference evidence="2 3" key="1">
    <citation type="submission" date="2019-07" db="EMBL/GenBank/DDBJ databases">
        <authorList>
            <person name="Yang M."/>
            <person name="Zhao D."/>
            <person name="Xiang H."/>
        </authorList>
    </citation>
    <scope>NUCLEOTIDE SEQUENCE [LARGE SCALE GENOMIC DNA]</scope>
    <source>
        <strain evidence="2 3">IM1326</strain>
    </source>
</reference>
<accession>A0A552X1Q9</accession>
<feature type="chain" id="PRO_5021914811" description="Amidohydrolase-related domain-containing protein" evidence="1">
    <location>
        <begin position="22"/>
        <end position="416"/>
    </location>
</feature>
<organism evidence="2 3">
    <name type="scientific">Aliidiomarina halalkaliphila</name>
    <dbReference type="NCBI Taxonomy" id="2593535"/>
    <lineage>
        <taxon>Bacteria</taxon>
        <taxon>Pseudomonadati</taxon>
        <taxon>Pseudomonadota</taxon>
        <taxon>Gammaproteobacteria</taxon>
        <taxon>Alteromonadales</taxon>
        <taxon>Idiomarinaceae</taxon>
        <taxon>Aliidiomarina</taxon>
    </lineage>
</organism>
<keyword evidence="1" id="KW-0732">Signal</keyword>
<dbReference type="SUPFAM" id="SSF51556">
    <property type="entry name" value="Metallo-dependent hydrolases"/>
    <property type="match status" value="1"/>
</dbReference>
<dbReference type="InterPro" id="IPR032466">
    <property type="entry name" value="Metal_Hydrolase"/>
</dbReference>
<evidence type="ECO:0008006" key="4">
    <source>
        <dbReference type="Google" id="ProtNLM"/>
    </source>
</evidence>
<dbReference type="PANTHER" id="PTHR43135">
    <property type="entry name" value="ALPHA-D-RIBOSE 1-METHYLPHOSPHONATE 5-TRIPHOSPHATE DIPHOSPHATASE"/>
    <property type="match status" value="1"/>
</dbReference>
<dbReference type="Gene3D" id="2.30.40.10">
    <property type="entry name" value="Urease, subunit C, domain 1"/>
    <property type="match status" value="1"/>
</dbReference>